<name>A0A3P7FNC0_WUCBA</name>
<evidence type="ECO:0000256" key="2">
    <source>
        <dbReference type="ARBA" id="ARBA00023043"/>
    </source>
</evidence>
<feature type="non-terminal residue" evidence="4">
    <location>
        <position position="134"/>
    </location>
</feature>
<sequence length="134" mass="14764">MDPGVYRVVVFNAARDGNLRRLRIFLEDRSHEWLHHCISSQELQTPPLVIAARNGHLDVVKYLLEKGADISATGTVIFDGEIVPRAPVLWVAAAAGHIDVVQYLVEEAGADINQTTQSNSSPLRGACYDGHYDI</sequence>
<dbReference type="PROSITE" id="PS50297">
    <property type="entry name" value="ANK_REP_REGION"/>
    <property type="match status" value="1"/>
</dbReference>
<dbReference type="Gene3D" id="1.25.40.20">
    <property type="entry name" value="Ankyrin repeat-containing domain"/>
    <property type="match status" value="1"/>
</dbReference>
<protein>
    <submittedName>
        <fullName evidence="4">Uncharacterized protein</fullName>
    </submittedName>
</protein>
<dbReference type="InParanoid" id="A0A3P7FNC0"/>
<dbReference type="PANTHER" id="PTHR24173:SF85">
    <property type="entry name" value="PROTEIN FEM-1 HOMOLOG CG6966"/>
    <property type="match status" value="1"/>
</dbReference>
<dbReference type="OMA" id="IPCSNSH"/>
<evidence type="ECO:0000256" key="1">
    <source>
        <dbReference type="ARBA" id="ARBA00022737"/>
    </source>
</evidence>
<keyword evidence="2 3" id="KW-0040">ANK repeat</keyword>
<evidence type="ECO:0000313" key="4">
    <source>
        <dbReference type="EMBL" id="VDM10775.1"/>
    </source>
</evidence>
<dbReference type="GO" id="GO:0000151">
    <property type="term" value="C:ubiquitin ligase complex"/>
    <property type="evidence" value="ECO:0007669"/>
    <property type="project" value="TreeGrafter"/>
</dbReference>
<evidence type="ECO:0000313" key="5">
    <source>
        <dbReference type="Proteomes" id="UP000270924"/>
    </source>
</evidence>
<feature type="repeat" description="ANK" evidence="3">
    <location>
        <begin position="43"/>
        <end position="75"/>
    </location>
</feature>
<keyword evidence="1" id="KW-0677">Repeat</keyword>
<accession>A0A3P7FNC0</accession>
<dbReference type="InterPro" id="IPR002110">
    <property type="entry name" value="Ankyrin_rpt"/>
</dbReference>
<dbReference type="AlphaFoldDB" id="A0A3P7FNC0"/>
<dbReference type="InterPro" id="IPR036770">
    <property type="entry name" value="Ankyrin_rpt-contain_sf"/>
</dbReference>
<evidence type="ECO:0000256" key="3">
    <source>
        <dbReference type="PROSITE-ProRule" id="PRU00023"/>
    </source>
</evidence>
<dbReference type="SMART" id="SM00248">
    <property type="entry name" value="ANK"/>
    <property type="match status" value="2"/>
</dbReference>
<dbReference type="PROSITE" id="PS50088">
    <property type="entry name" value="ANK_REPEAT"/>
    <property type="match status" value="1"/>
</dbReference>
<dbReference type="OrthoDB" id="10071877at2759"/>
<reference evidence="4 5" key="1">
    <citation type="submission" date="2018-11" db="EMBL/GenBank/DDBJ databases">
        <authorList>
            <consortium name="Pathogen Informatics"/>
        </authorList>
    </citation>
    <scope>NUCLEOTIDE SEQUENCE [LARGE SCALE GENOMIC DNA]</scope>
</reference>
<organism evidence="4 5">
    <name type="scientific">Wuchereria bancrofti</name>
    <dbReference type="NCBI Taxonomy" id="6293"/>
    <lineage>
        <taxon>Eukaryota</taxon>
        <taxon>Metazoa</taxon>
        <taxon>Ecdysozoa</taxon>
        <taxon>Nematoda</taxon>
        <taxon>Chromadorea</taxon>
        <taxon>Rhabditida</taxon>
        <taxon>Spirurina</taxon>
        <taxon>Spiruromorpha</taxon>
        <taxon>Filarioidea</taxon>
        <taxon>Onchocercidae</taxon>
        <taxon>Wuchereria</taxon>
    </lineage>
</organism>
<dbReference type="GO" id="GO:0006511">
    <property type="term" value="P:ubiquitin-dependent protein catabolic process"/>
    <property type="evidence" value="ECO:0007669"/>
    <property type="project" value="TreeGrafter"/>
</dbReference>
<dbReference type="Pfam" id="PF00023">
    <property type="entry name" value="Ank"/>
    <property type="match status" value="1"/>
</dbReference>
<keyword evidence="5" id="KW-1185">Reference proteome</keyword>
<dbReference type="Proteomes" id="UP000270924">
    <property type="component" value="Unassembled WGS sequence"/>
</dbReference>
<dbReference type="EMBL" id="UYWW01001625">
    <property type="protein sequence ID" value="VDM10775.1"/>
    <property type="molecule type" value="Genomic_DNA"/>
</dbReference>
<dbReference type="SUPFAM" id="SSF48403">
    <property type="entry name" value="Ankyrin repeat"/>
    <property type="match status" value="1"/>
</dbReference>
<proteinExistence type="predicted"/>
<dbReference type="PANTHER" id="PTHR24173">
    <property type="entry name" value="ANKYRIN REPEAT CONTAINING"/>
    <property type="match status" value="1"/>
</dbReference>
<dbReference type="Pfam" id="PF12796">
    <property type="entry name" value="Ank_2"/>
    <property type="match status" value="1"/>
</dbReference>
<gene>
    <name evidence="4" type="ORF">WBA_LOCUS4161</name>
</gene>